<reference evidence="1 2" key="1">
    <citation type="journal article" date="2017" name="Nat. Commun.">
        <title>Genome assembly with in vitro proximity ligation data and whole-genome triplication in lettuce.</title>
        <authorList>
            <person name="Reyes-Chin-Wo S."/>
            <person name="Wang Z."/>
            <person name="Yang X."/>
            <person name="Kozik A."/>
            <person name="Arikit S."/>
            <person name="Song C."/>
            <person name="Xia L."/>
            <person name="Froenicke L."/>
            <person name="Lavelle D.O."/>
            <person name="Truco M.J."/>
            <person name="Xia R."/>
            <person name="Zhu S."/>
            <person name="Xu C."/>
            <person name="Xu H."/>
            <person name="Xu X."/>
            <person name="Cox K."/>
            <person name="Korf I."/>
            <person name="Meyers B.C."/>
            <person name="Michelmore R.W."/>
        </authorList>
    </citation>
    <scope>NUCLEOTIDE SEQUENCE [LARGE SCALE GENOMIC DNA]</scope>
    <source>
        <strain evidence="2">cv. Salinas</strain>
        <tissue evidence="1">Seedlings</tissue>
    </source>
</reference>
<dbReference type="EMBL" id="NBSK02000006">
    <property type="protein sequence ID" value="KAJ0201882.1"/>
    <property type="molecule type" value="Genomic_DNA"/>
</dbReference>
<gene>
    <name evidence="1" type="ORF">LSAT_V11C600316930</name>
</gene>
<proteinExistence type="predicted"/>
<protein>
    <submittedName>
        <fullName evidence="1">Uncharacterized protein</fullName>
    </submittedName>
</protein>
<comment type="caution">
    <text evidence="1">The sequence shown here is derived from an EMBL/GenBank/DDBJ whole genome shotgun (WGS) entry which is preliminary data.</text>
</comment>
<name>A0A9R1VBJ5_LACSA</name>
<dbReference type="AlphaFoldDB" id="A0A9R1VBJ5"/>
<organism evidence="1 2">
    <name type="scientific">Lactuca sativa</name>
    <name type="common">Garden lettuce</name>
    <dbReference type="NCBI Taxonomy" id="4236"/>
    <lineage>
        <taxon>Eukaryota</taxon>
        <taxon>Viridiplantae</taxon>
        <taxon>Streptophyta</taxon>
        <taxon>Embryophyta</taxon>
        <taxon>Tracheophyta</taxon>
        <taxon>Spermatophyta</taxon>
        <taxon>Magnoliopsida</taxon>
        <taxon>eudicotyledons</taxon>
        <taxon>Gunneridae</taxon>
        <taxon>Pentapetalae</taxon>
        <taxon>asterids</taxon>
        <taxon>campanulids</taxon>
        <taxon>Asterales</taxon>
        <taxon>Asteraceae</taxon>
        <taxon>Cichorioideae</taxon>
        <taxon>Cichorieae</taxon>
        <taxon>Lactucinae</taxon>
        <taxon>Lactuca</taxon>
    </lineage>
</organism>
<evidence type="ECO:0000313" key="1">
    <source>
        <dbReference type="EMBL" id="KAJ0201882.1"/>
    </source>
</evidence>
<accession>A0A9R1VBJ5</accession>
<sequence length="96" mass="10736">MSPNAKGKVVIEELPVNDDQEAEVQDEVHGEYPLRNMDHVNDEPIYEYMSLIIGNSKKSEGSCSMRLNLDGIDELKEKTADQDATTCVMDNEAFEG</sequence>
<evidence type="ECO:0000313" key="2">
    <source>
        <dbReference type="Proteomes" id="UP000235145"/>
    </source>
</evidence>
<dbReference type="Proteomes" id="UP000235145">
    <property type="component" value="Unassembled WGS sequence"/>
</dbReference>
<keyword evidence="2" id="KW-1185">Reference proteome</keyword>